<evidence type="ECO:0000313" key="2">
    <source>
        <dbReference type="EMBL" id="KAJ3570779.1"/>
    </source>
</evidence>
<name>A0AAD5YXE6_9AGAR</name>
<feature type="compositionally biased region" description="Polar residues" evidence="1">
    <location>
        <begin position="1"/>
        <end position="11"/>
    </location>
</feature>
<gene>
    <name evidence="2" type="ORF">NP233_g4177</name>
</gene>
<sequence length="139" mass="16083">MSSQPYENTPRTRLYKDGPEFPHSYTFTDQRYVPRPRPVAHIVLPSHHRSSDHLPPDVLSPTDALSYSESLPLLKLAHEREDMAAVGRRVAWGQKFFYLGQRFTVLANALKKRITGWRRPAKPKKFSGRIQSFWASFTC</sequence>
<dbReference type="AlphaFoldDB" id="A0AAD5YXE6"/>
<dbReference type="EMBL" id="JANIEX010000219">
    <property type="protein sequence ID" value="KAJ3570779.1"/>
    <property type="molecule type" value="Genomic_DNA"/>
</dbReference>
<feature type="region of interest" description="Disordered" evidence="1">
    <location>
        <begin position="1"/>
        <end position="22"/>
    </location>
</feature>
<proteinExistence type="predicted"/>
<organism evidence="2 3">
    <name type="scientific">Leucocoprinus birnbaumii</name>
    <dbReference type="NCBI Taxonomy" id="56174"/>
    <lineage>
        <taxon>Eukaryota</taxon>
        <taxon>Fungi</taxon>
        <taxon>Dikarya</taxon>
        <taxon>Basidiomycota</taxon>
        <taxon>Agaricomycotina</taxon>
        <taxon>Agaricomycetes</taxon>
        <taxon>Agaricomycetidae</taxon>
        <taxon>Agaricales</taxon>
        <taxon>Agaricineae</taxon>
        <taxon>Agaricaceae</taxon>
        <taxon>Leucocoprinus</taxon>
    </lineage>
</organism>
<protein>
    <submittedName>
        <fullName evidence="2">Uncharacterized protein</fullName>
    </submittedName>
</protein>
<reference evidence="2" key="1">
    <citation type="submission" date="2022-07" db="EMBL/GenBank/DDBJ databases">
        <title>Genome Sequence of Leucocoprinus birnbaumii.</title>
        <authorList>
            <person name="Buettner E."/>
        </authorList>
    </citation>
    <scope>NUCLEOTIDE SEQUENCE</scope>
    <source>
        <strain evidence="2">VT141</strain>
    </source>
</reference>
<evidence type="ECO:0000256" key="1">
    <source>
        <dbReference type="SAM" id="MobiDB-lite"/>
    </source>
</evidence>
<evidence type="ECO:0000313" key="3">
    <source>
        <dbReference type="Proteomes" id="UP001213000"/>
    </source>
</evidence>
<accession>A0AAD5YXE6</accession>
<keyword evidence="3" id="KW-1185">Reference proteome</keyword>
<dbReference type="Proteomes" id="UP001213000">
    <property type="component" value="Unassembled WGS sequence"/>
</dbReference>
<comment type="caution">
    <text evidence="2">The sequence shown here is derived from an EMBL/GenBank/DDBJ whole genome shotgun (WGS) entry which is preliminary data.</text>
</comment>